<dbReference type="Pfam" id="PF01980">
    <property type="entry name" value="TrmO_N"/>
    <property type="match status" value="1"/>
</dbReference>
<dbReference type="InterPro" id="IPR023370">
    <property type="entry name" value="TrmO-like_N"/>
</dbReference>
<dbReference type="PANTHER" id="PTHR12818:SF0">
    <property type="entry name" value="TRNA (ADENINE(37)-N6)-METHYLTRANSFERASE"/>
    <property type="match status" value="1"/>
</dbReference>
<keyword evidence="3" id="KW-0472">Membrane</keyword>
<dbReference type="InterPro" id="IPR036414">
    <property type="entry name" value="YaeB_N_sf"/>
</dbReference>
<dbReference type="CDD" id="cd09281">
    <property type="entry name" value="UPF0066"/>
    <property type="match status" value="1"/>
</dbReference>
<dbReference type="Proteomes" id="UP000825935">
    <property type="component" value="Chromosome 3"/>
</dbReference>
<evidence type="ECO:0000256" key="3">
    <source>
        <dbReference type="SAM" id="Phobius"/>
    </source>
</evidence>
<proteinExistence type="inferred from homology"/>
<sequence length="436" mass="47973">MICPSVICITFALQQCLIPMDDSPRAMASSVLLVVAVLVSGVATFALSRRWQSCLEKRIAELEIALEVSAKERAGERRGRIRAQQALRKYLLDKDANSACKSSFPMVPIGFIQSCFTTRNGTPRQPLLVPLARACLILPPEGVPATAFDGLTGYSHCWLVYIFHANTDLPHIWNQPSHKEFKAKVRVPRLDGGKLGVFATRTPHRPCPIGLSVAKVEGVYGRMLLLSGVDLVDGTPVLDVKPYLPYCDIVGNATAPSWVKAGDEDDVIALASVEFSPRFEKELGKNWGAIVKLSMYSSPEEFQALISQVLSRDIRSLRQRKHPRPSTSCASVSIDEDHGQLDFLSSEDATAHSWLESEDKSASEHNAYNVMDAVHDGLVVYRLTLEGVVISYIVDSGHVTVEGIDVPNSTSGSVRECNYSTWMKVLQQECTDTIWA</sequence>
<dbReference type="Gene3D" id="2.40.30.70">
    <property type="entry name" value="YaeB-like"/>
    <property type="match status" value="1"/>
</dbReference>
<evidence type="ECO:0000256" key="1">
    <source>
        <dbReference type="ARBA" id="ARBA00022691"/>
    </source>
</evidence>
<dbReference type="EMBL" id="CM035408">
    <property type="protein sequence ID" value="KAH7441003.1"/>
    <property type="molecule type" value="Genomic_DNA"/>
</dbReference>
<dbReference type="SUPFAM" id="SSF118196">
    <property type="entry name" value="YaeB-like"/>
    <property type="match status" value="1"/>
</dbReference>
<dbReference type="OrthoDB" id="4882at2759"/>
<evidence type="ECO:0000313" key="5">
    <source>
        <dbReference type="EMBL" id="KAH7441003.1"/>
    </source>
</evidence>
<comment type="similarity">
    <text evidence="2">Belongs to the tRNA methyltransferase O family.</text>
</comment>
<dbReference type="PROSITE" id="PS51668">
    <property type="entry name" value="TSAA_2"/>
    <property type="match status" value="1"/>
</dbReference>
<keyword evidence="3" id="KW-1133">Transmembrane helix</keyword>
<dbReference type="InterPro" id="IPR040372">
    <property type="entry name" value="YaeB-like"/>
</dbReference>
<dbReference type="InterPro" id="IPR036413">
    <property type="entry name" value="YaeB-like_sf"/>
</dbReference>
<keyword evidence="6" id="KW-1185">Reference proteome</keyword>
<feature type="domain" description="TsaA-like" evidence="4">
    <location>
        <begin position="106"/>
        <end position="252"/>
    </location>
</feature>
<dbReference type="PANTHER" id="PTHR12818">
    <property type="entry name" value="TRNA (ADENINE(37)-N6)-METHYLTRANSFERASE"/>
    <property type="match status" value="1"/>
</dbReference>
<keyword evidence="3" id="KW-0812">Transmembrane</keyword>
<feature type="transmembrane region" description="Helical" evidence="3">
    <location>
        <begin position="27"/>
        <end position="48"/>
    </location>
</feature>
<accession>A0A8T2V541</accession>
<gene>
    <name evidence="5" type="ORF">KP509_03G020500</name>
</gene>
<keyword evidence="1" id="KW-0949">S-adenosyl-L-methionine</keyword>
<evidence type="ECO:0000256" key="2">
    <source>
        <dbReference type="ARBA" id="ARBA00033753"/>
    </source>
</evidence>
<reference evidence="5" key="1">
    <citation type="submission" date="2021-08" db="EMBL/GenBank/DDBJ databases">
        <title>WGS assembly of Ceratopteris richardii.</title>
        <authorList>
            <person name="Marchant D.B."/>
            <person name="Chen G."/>
            <person name="Jenkins J."/>
            <person name="Shu S."/>
            <person name="Leebens-Mack J."/>
            <person name="Grimwood J."/>
            <person name="Schmutz J."/>
            <person name="Soltis P."/>
            <person name="Soltis D."/>
            <person name="Chen Z.-H."/>
        </authorList>
    </citation>
    <scope>NUCLEOTIDE SEQUENCE</scope>
    <source>
        <strain evidence="5">Whitten #5841</strain>
        <tissue evidence="5">Leaf</tissue>
    </source>
</reference>
<comment type="caution">
    <text evidence="5">The sequence shown here is derived from an EMBL/GenBank/DDBJ whole genome shotgun (WGS) entry which is preliminary data.</text>
</comment>
<dbReference type="FunFam" id="2.40.30.70:FF:000003">
    <property type="entry name" value="tRNA (Adenine(37)-N6)-methyltransferase isoform A"/>
    <property type="match status" value="1"/>
</dbReference>
<name>A0A8T2V541_CERRI</name>
<dbReference type="AlphaFoldDB" id="A0A8T2V541"/>
<evidence type="ECO:0000259" key="4">
    <source>
        <dbReference type="PROSITE" id="PS51668"/>
    </source>
</evidence>
<protein>
    <recommendedName>
        <fullName evidence="4">TsaA-like domain-containing protein</fullName>
    </recommendedName>
</protein>
<organism evidence="5 6">
    <name type="scientific">Ceratopteris richardii</name>
    <name type="common">Triangle waterfern</name>
    <dbReference type="NCBI Taxonomy" id="49495"/>
    <lineage>
        <taxon>Eukaryota</taxon>
        <taxon>Viridiplantae</taxon>
        <taxon>Streptophyta</taxon>
        <taxon>Embryophyta</taxon>
        <taxon>Tracheophyta</taxon>
        <taxon>Polypodiopsida</taxon>
        <taxon>Polypodiidae</taxon>
        <taxon>Polypodiales</taxon>
        <taxon>Pteridineae</taxon>
        <taxon>Pteridaceae</taxon>
        <taxon>Parkerioideae</taxon>
        <taxon>Ceratopteris</taxon>
    </lineage>
</organism>
<evidence type="ECO:0000313" key="6">
    <source>
        <dbReference type="Proteomes" id="UP000825935"/>
    </source>
</evidence>